<dbReference type="Proteomes" id="UP001321018">
    <property type="component" value="Unassembled WGS sequence"/>
</dbReference>
<sequence length="177" mass="19371">MAGPPRSHSSLTTDLHRLLEQYTPNGAGGRLLFALVSGSAAGFFLWASVVVFVVASGLSWAIGTALFATIALLSSLLTVVVLWPIYLAAIDQIESAADYGRPIANGSVDGHDRTDDTGTDTDTDDPIEVLKQRYATGELSEAEFEHRLDRLYEADERRPDRTDDQEFETVLDDLERN</sequence>
<evidence type="ECO:0000313" key="6">
    <source>
        <dbReference type="Proteomes" id="UP001320972"/>
    </source>
</evidence>
<dbReference type="Pfam" id="PF09851">
    <property type="entry name" value="SHOCT"/>
    <property type="match status" value="1"/>
</dbReference>
<feature type="transmembrane region" description="Helical" evidence="2">
    <location>
        <begin position="60"/>
        <end position="86"/>
    </location>
</feature>
<keyword evidence="2" id="KW-0812">Transmembrane</keyword>
<keyword evidence="2" id="KW-0472">Membrane</keyword>
<feature type="compositionally biased region" description="Acidic residues" evidence="1">
    <location>
        <begin position="165"/>
        <end position="177"/>
    </location>
</feature>
<keyword evidence="6" id="KW-1185">Reference proteome</keyword>
<feature type="domain" description="SHOCT" evidence="3">
    <location>
        <begin position="125"/>
        <end position="151"/>
    </location>
</feature>
<gene>
    <name evidence="5" type="ORF">OB955_11740</name>
    <name evidence="4" type="ORF">OB960_08145</name>
</gene>
<dbReference type="EMBL" id="JAOPKB010000005">
    <property type="protein sequence ID" value="MCU4973412.1"/>
    <property type="molecule type" value="Genomic_DNA"/>
</dbReference>
<comment type="caution">
    <text evidence="4">The sequence shown here is derived from an EMBL/GenBank/DDBJ whole genome shotgun (WGS) entry which is preliminary data.</text>
</comment>
<reference evidence="4 6" key="1">
    <citation type="submission" date="2022-09" db="EMBL/GenBank/DDBJ databases">
        <title>Enrichment on poylsaccharides allowed isolation of novel metabolic and taxonomic groups of Haloarchaea.</title>
        <authorList>
            <person name="Sorokin D.Y."/>
            <person name="Elcheninov A.G."/>
            <person name="Khizhniak T.V."/>
            <person name="Kolganova T.V."/>
            <person name="Kublanov I.V."/>
        </authorList>
    </citation>
    <scope>NUCLEOTIDE SEQUENCE</scope>
    <source>
        <strain evidence="5 6">AArc-m2/3/4</strain>
        <strain evidence="4">AArc-xg1-1</strain>
    </source>
</reference>
<feature type="compositionally biased region" description="Acidic residues" evidence="1">
    <location>
        <begin position="117"/>
        <end position="126"/>
    </location>
</feature>
<evidence type="ECO:0000313" key="5">
    <source>
        <dbReference type="EMBL" id="MCU4973412.1"/>
    </source>
</evidence>
<keyword evidence="2" id="KW-1133">Transmembrane helix</keyword>
<dbReference type="Proteomes" id="UP001320972">
    <property type="component" value="Unassembled WGS sequence"/>
</dbReference>
<evidence type="ECO:0000256" key="1">
    <source>
        <dbReference type="SAM" id="MobiDB-lite"/>
    </source>
</evidence>
<feature type="transmembrane region" description="Helical" evidence="2">
    <location>
        <begin position="31"/>
        <end position="54"/>
    </location>
</feature>
<protein>
    <submittedName>
        <fullName evidence="4">SHOCT domain-containing protein</fullName>
    </submittedName>
</protein>
<accession>A0AAP2YXJ8</accession>
<name>A0AAP2YXJ8_9EURY</name>
<feature type="region of interest" description="Disordered" evidence="1">
    <location>
        <begin position="155"/>
        <end position="177"/>
    </location>
</feature>
<evidence type="ECO:0000259" key="3">
    <source>
        <dbReference type="Pfam" id="PF09851"/>
    </source>
</evidence>
<organism evidence="4 7">
    <name type="scientific">Natronoglomus mannanivorans</name>
    <dbReference type="NCBI Taxonomy" id="2979990"/>
    <lineage>
        <taxon>Archaea</taxon>
        <taxon>Methanobacteriati</taxon>
        <taxon>Methanobacteriota</taxon>
        <taxon>Stenosarchaea group</taxon>
        <taxon>Halobacteria</taxon>
        <taxon>Halobacteriales</taxon>
        <taxon>Natrialbaceae</taxon>
        <taxon>Natronoglomus</taxon>
    </lineage>
</organism>
<dbReference type="AlphaFoldDB" id="A0AAP2YXJ8"/>
<dbReference type="EMBL" id="JAOPKA010000004">
    <property type="protein sequence ID" value="MCU4741371.1"/>
    <property type="molecule type" value="Genomic_DNA"/>
</dbReference>
<evidence type="ECO:0000313" key="7">
    <source>
        <dbReference type="Proteomes" id="UP001321018"/>
    </source>
</evidence>
<feature type="compositionally biased region" description="Basic and acidic residues" evidence="1">
    <location>
        <begin position="155"/>
        <end position="164"/>
    </location>
</feature>
<dbReference type="InterPro" id="IPR018649">
    <property type="entry name" value="SHOCT"/>
</dbReference>
<evidence type="ECO:0000256" key="2">
    <source>
        <dbReference type="SAM" id="Phobius"/>
    </source>
</evidence>
<proteinExistence type="predicted"/>
<dbReference type="RefSeq" id="WP_338003211.1">
    <property type="nucleotide sequence ID" value="NZ_JAOPKA010000004.1"/>
</dbReference>
<feature type="region of interest" description="Disordered" evidence="1">
    <location>
        <begin position="105"/>
        <end position="126"/>
    </location>
</feature>
<evidence type="ECO:0000313" key="4">
    <source>
        <dbReference type="EMBL" id="MCU4741371.1"/>
    </source>
</evidence>